<keyword evidence="3" id="KW-0813">Transport</keyword>
<feature type="signal peptide" evidence="8">
    <location>
        <begin position="1"/>
        <end position="21"/>
    </location>
</feature>
<keyword evidence="6" id="KW-0472">Membrane</keyword>
<keyword evidence="5" id="KW-0812">Transmembrane</keyword>
<keyword evidence="7" id="KW-0998">Cell outer membrane</keyword>
<dbReference type="RefSeq" id="WP_062181845.1">
    <property type="nucleotide sequence ID" value="NZ_BBXL01000014.1"/>
</dbReference>
<evidence type="ECO:0000256" key="4">
    <source>
        <dbReference type="ARBA" id="ARBA00022452"/>
    </source>
</evidence>
<dbReference type="SUPFAM" id="SSF56954">
    <property type="entry name" value="Outer membrane efflux proteins (OEP)"/>
    <property type="match status" value="1"/>
</dbReference>
<dbReference type="Gene3D" id="1.20.1600.10">
    <property type="entry name" value="Outer membrane efflux proteins (OEP)"/>
    <property type="match status" value="1"/>
</dbReference>
<dbReference type="STRING" id="1346286.SAMN05444362_11485"/>
<dbReference type="InterPro" id="IPR003423">
    <property type="entry name" value="OMP_efflux"/>
</dbReference>
<sequence>MKVWYKLVVLVIIALSGNLSAQEKWTLRDCIEYARQENIQVKKSRITTASSDVDLNQAKAELFPSLSGSVSQSYSHAKDAANDYKYKGLFNGQYGINASWTVFNGNKNRNNIKQAALQKESDALTSEQQQNDIEISITQTYLQLLYARESIKNNENIVASSEAQLKQTKDFLDAGSITRAEYAQVESQYSSDKYNLVLAQNSYDSYFLQLKQLLEFGINEELALDFPEVNDSEIEALIPSKYEVYQTALQIMPEIKNNKLGIDIAEVSKSSAKAGYIPTISLNGSIGTSNIWNSGYPAFTTQINRGFNQYIGLSVSVPIFDNRTNKSNVERANLQIQTAELNYTQAQKDLLSTVESLYLDAVSGQSKYSAAKDKLTSSELSYTLVKEQYALGMRNTVELTTEQNNYANALQELLQAKYSALLSLKLLNFYQGKEITM</sequence>
<reference evidence="10" key="1">
    <citation type="submission" date="2016-11" db="EMBL/GenBank/DDBJ databases">
        <authorList>
            <person name="Varghese N."/>
            <person name="Submissions S."/>
        </authorList>
    </citation>
    <scope>NUCLEOTIDE SEQUENCE [LARGE SCALE GENOMIC DNA]</scope>
    <source>
        <strain evidence="10">DSM 27370</strain>
    </source>
</reference>
<keyword evidence="10" id="KW-1185">Reference proteome</keyword>
<comment type="similarity">
    <text evidence="2">Belongs to the outer membrane factor (OMF) (TC 1.B.17) family.</text>
</comment>
<dbReference type="OrthoDB" id="9811587at2"/>
<dbReference type="GO" id="GO:0009279">
    <property type="term" value="C:cell outer membrane"/>
    <property type="evidence" value="ECO:0007669"/>
    <property type="project" value="UniProtKB-SubCell"/>
</dbReference>
<dbReference type="GO" id="GO:0015288">
    <property type="term" value="F:porin activity"/>
    <property type="evidence" value="ECO:0007669"/>
    <property type="project" value="TreeGrafter"/>
</dbReference>
<dbReference type="PANTHER" id="PTHR30026">
    <property type="entry name" value="OUTER MEMBRANE PROTEIN TOLC"/>
    <property type="match status" value="1"/>
</dbReference>
<evidence type="ECO:0000256" key="3">
    <source>
        <dbReference type="ARBA" id="ARBA00022448"/>
    </source>
</evidence>
<evidence type="ECO:0000256" key="7">
    <source>
        <dbReference type="ARBA" id="ARBA00023237"/>
    </source>
</evidence>
<name>A0A1M5GPI2_9BACT</name>
<dbReference type="InterPro" id="IPR051906">
    <property type="entry name" value="TolC-like"/>
</dbReference>
<organism evidence="9 10">
    <name type="scientific">Dysgonomonas macrotermitis</name>
    <dbReference type="NCBI Taxonomy" id="1346286"/>
    <lineage>
        <taxon>Bacteria</taxon>
        <taxon>Pseudomonadati</taxon>
        <taxon>Bacteroidota</taxon>
        <taxon>Bacteroidia</taxon>
        <taxon>Bacteroidales</taxon>
        <taxon>Dysgonomonadaceae</taxon>
        <taxon>Dysgonomonas</taxon>
    </lineage>
</organism>
<evidence type="ECO:0000256" key="8">
    <source>
        <dbReference type="SAM" id="SignalP"/>
    </source>
</evidence>
<dbReference type="GO" id="GO:0015562">
    <property type="term" value="F:efflux transmembrane transporter activity"/>
    <property type="evidence" value="ECO:0007669"/>
    <property type="project" value="InterPro"/>
</dbReference>
<dbReference type="GO" id="GO:1990281">
    <property type="term" value="C:efflux pump complex"/>
    <property type="evidence" value="ECO:0007669"/>
    <property type="project" value="TreeGrafter"/>
</dbReference>
<dbReference type="EMBL" id="FQUC01000014">
    <property type="protein sequence ID" value="SHG05603.1"/>
    <property type="molecule type" value="Genomic_DNA"/>
</dbReference>
<keyword evidence="4" id="KW-1134">Transmembrane beta strand</keyword>
<dbReference type="Proteomes" id="UP000184480">
    <property type="component" value="Unassembled WGS sequence"/>
</dbReference>
<evidence type="ECO:0000256" key="1">
    <source>
        <dbReference type="ARBA" id="ARBA00004442"/>
    </source>
</evidence>
<evidence type="ECO:0000256" key="2">
    <source>
        <dbReference type="ARBA" id="ARBA00007613"/>
    </source>
</evidence>
<evidence type="ECO:0000256" key="6">
    <source>
        <dbReference type="ARBA" id="ARBA00023136"/>
    </source>
</evidence>
<dbReference type="AlphaFoldDB" id="A0A1M5GPI2"/>
<accession>A0A1M5GPI2</accession>
<evidence type="ECO:0000256" key="5">
    <source>
        <dbReference type="ARBA" id="ARBA00022692"/>
    </source>
</evidence>
<feature type="chain" id="PRO_5009910527" evidence="8">
    <location>
        <begin position="22"/>
        <end position="437"/>
    </location>
</feature>
<proteinExistence type="inferred from homology"/>
<dbReference type="Pfam" id="PF02321">
    <property type="entry name" value="OEP"/>
    <property type="match status" value="2"/>
</dbReference>
<evidence type="ECO:0000313" key="9">
    <source>
        <dbReference type="EMBL" id="SHG05603.1"/>
    </source>
</evidence>
<evidence type="ECO:0000313" key="10">
    <source>
        <dbReference type="Proteomes" id="UP000184480"/>
    </source>
</evidence>
<protein>
    <submittedName>
        <fullName evidence="9">Outer membrane protein</fullName>
    </submittedName>
</protein>
<keyword evidence="8" id="KW-0732">Signal</keyword>
<dbReference type="PANTHER" id="PTHR30026:SF20">
    <property type="entry name" value="OUTER MEMBRANE PROTEIN TOLC"/>
    <property type="match status" value="1"/>
</dbReference>
<comment type="subcellular location">
    <subcellularLocation>
        <location evidence="1">Cell outer membrane</location>
    </subcellularLocation>
</comment>
<gene>
    <name evidence="9" type="ORF">SAMN05444362_11485</name>
</gene>